<dbReference type="SUPFAM" id="SSF55920">
    <property type="entry name" value="Creatinase/aminopeptidase"/>
    <property type="match status" value="1"/>
</dbReference>
<dbReference type="PANTHER" id="PTHR46112:SF3">
    <property type="entry name" value="AMINOPEPTIDASE YPDF"/>
    <property type="match status" value="1"/>
</dbReference>
<dbReference type="InterPro" id="IPR036005">
    <property type="entry name" value="Creatinase/aminopeptidase-like"/>
</dbReference>
<dbReference type="CDD" id="cd01092">
    <property type="entry name" value="APP-like"/>
    <property type="match status" value="1"/>
</dbReference>
<dbReference type="InterPro" id="IPR029149">
    <property type="entry name" value="Creatin/AminoP/Spt16_N"/>
</dbReference>
<evidence type="ECO:0000259" key="4">
    <source>
        <dbReference type="Pfam" id="PF00557"/>
    </source>
</evidence>
<gene>
    <name evidence="6" type="ORF">GM612_00245</name>
</gene>
<evidence type="ECO:0000313" key="7">
    <source>
        <dbReference type="Proteomes" id="UP000466388"/>
    </source>
</evidence>
<feature type="domain" description="Peptidase M24" evidence="4">
    <location>
        <begin position="133"/>
        <end position="335"/>
    </location>
</feature>
<dbReference type="InterPro" id="IPR050659">
    <property type="entry name" value="Peptidase_M24B"/>
</dbReference>
<protein>
    <submittedName>
        <fullName evidence="6">M24 family metallopeptidase</fullName>
    </submittedName>
</protein>
<dbReference type="PROSITE" id="PS00491">
    <property type="entry name" value="PROLINE_PEPTIDASE"/>
    <property type="match status" value="1"/>
</dbReference>
<dbReference type="PANTHER" id="PTHR46112">
    <property type="entry name" value="AMINOPEPTIDASE"/>
    <property type="match status" value="1"/>
</dbReference>
<keyword evidence="7" id="KW-1185">Reference proteome</keyword>
<dbReference type="InterPro" id="IPR001131">
    <property type="entry name" value="Peptidase_M24B_aminopep-P_CS"/>
</dbReference>
<evidence type="ECO:0000313" key="6">
    <source>
        <dbReference type="EMBL" id="MTV81081.1"/>
    </source>
</evidence>
<comment type="similarity">
    <text evidence="3">Belongs to the peptidase M24B family.</text>
</comment>
<proteinExistence type="inferred from homology"/>
<dbReference type="Gene3D" id="3.90.230.10">
    <property type="entry name" value="Creatinase/methionine aminopeptidase superfamily"/>
    <property type="match status" value="1"/>
</dbReference>
<organism evidence="6 7">
    <name type="scientific">Secundilactobacillus folii</name>
    <dbReference type="NCBI Taxonomy" id="2678357"/>
    <lineage>
        <taxon>Bacteria</taxon>
        <taxon>Bacillati</taxon>
        <taxon>Bacillota</taxon>
        <taxon>Bacilli</taxon>
        <taxon>Lactobacillales</taxon>
        <taxon>Lactobacillaceae</taxon>
        <taxon>Secundilactobacillus</taxon>
    </lineage>
</organism>
<dbReference type="InterPro" id="IPR000994">
    <property type="entry name" value="Pept_M24"/>
</dbReference>
<keyword evidence="1 3" id="KW-0479">Metal-binding</keyword>
<dbReference type="SUPFAM" id="SSF53092">
    <property type="entry name" value="Creatinase/prolidase N-terminal domain"/>
    <property type="match status" value="1"/>
</dbReference>
<dbReference type="GO" id="GO:0016787">
    <property type="term" value="F:hydrolase activity"/>
    <property type="evidence" value="ECO:0007669"/>
    <property type="project" value="UniProtKB-KW"/>
</dbReference>
<name>A0A7X2XVJ9_9LACO</name>
<evidence type="ECO:0000256" key="3">
    <source>
        <dbReference type="RuleBase" id="RU000590"/>
    </source>
</evidence>
<dbReference type="RefSeq" id="WP_343031717.1">
    <property type="nucleotide sequence ID" value="NZ_WNJO01000001.1"/>
</dbReference>
<sequence>MVNRVRALQAQFEDLRIDAFLVTNTVNKKYLTGFDGDGVVLITGARTFVITDSRYETELAQKPHDFDVIITRQYFHAAAQQVTREAVAVMGFEDTLPYHDYDLIDEIMAADIVPMTQLIEQMREVKSPEELADIKKACQLTVTGFNQLLPIIKPGVTERELANRLDAIMKSLGAQKPSFDTIVASGTRAALPHGAATSRTIQNGEMITIDFGYEFNGYTSDMTRTVALGNPGDKLKHVYQIVREAQRAIIQAVKPGVSGKRLDEIGREIITDAGYGKYFNHGTGHGIGLDIHEGPALSTRSEDQMTVNNVVTVEPGIYLPGLGGIRIEDDVLVTNTGQQILTDEPTDLMIL</sequence>
<dbReference type="EMBL" id="WNJO01000001">
    <property type="protein sequence ID" value="MTV81081.1"/>
    <property type="molecule type" value="Genomic_DNA"/>
</dbReference>
<dbReference type="GO" id="GO:0046872">
    <property type="term" value="F:metal ion binding"/>
    <property type="evidence" value="ECO:0007669"/>
    <property type="project" value="UniProtKB-KW"/>
</dbReference>
<dbReference type="Pfam" id="PF01321">
    <property type="entry name" value="Creatinase_N"/>
    <property type="match status" value="1"/>
</dbReference>
<dbReference type="AlphaFoldDB" id="A0A7X2XVJ9"/>
<keyword evidence="2" id="KW-0378">Hydrolase</keyword>
<dbReference type="InterPro" id="IPR000587">
    <property type="entry name" value="Creatinase_N"/>
</dbReference>
<evidence type="ECO:0000259" key="5">
    <source>
        <dbReference type="Pfam" id="PF01321"/>
    </source>
</evidence>
<reference evidence="6 7" key="1">
    <citation type="submission" date="2019-11" db="EMBL/GenBank/DDBJ databases">
        <title>Lactobacillus sp. nov. CRM56-3, isolated from fermented tea leaves.</title>
        <authorList>
            <person name="Phuengjayaem S."/>
            <person name="Tanasupawat S."/>
        </authorList>
    </citation>
    <scope>NUCLEOTIDE SEQUENCE [LARGE SCALE GENOMIC DNA]</scope>
    <source>
        <strain evidence="6 7">CRM56-3</strain>
    </source>
</reference>
<feature type="domain" description="Creatinase N-terminal" evidence="5">
    <location>
        <begin position="4"/>
        <end position="125"/>
    </location>
</feature>
<comment type="caution">
    <text evidence="6">The sequence shown here is derived from an EMBL/GenBank/DDBJ whole genome shotgun (WGS) entry which is preliminary data.</text>
</comment>
<dbReference type="Gene3D" id="3.40.350.10">
    <property type="entry name" value="Creatinase/prolidase N-terminal domain"/>
    <property type="match status" value="1"/>
</dbReference>
<dbReference type="Pfam" id="PF00557">
    <property type="entry name" value="Peptidase_M24"/>
    <property type="match status" value="1"/>
</dbReference>
<accession>A0A7X2XVJ9</accession>
<dbReference type="Proteomes" id="UP000466388">
    <property type="component" value="Unassembled WGS sequence"/>
</dbReference>
<evidence type="ECO:0000256" key="1">
    <source>
        <dbReference type="ARBA" id="ARBA00022723"/>
    </source>
</evidence>
<evidence type="ECO:0000256" key="2">
    <source>
        <dbReference type="ARBA" id="ARBA00022801"/>
    </source>
</evidence>